<feature type="domain" description="Cyclin N-terminal" evidence="2">
    <location>
        <begin position="15"/>
        <end position="74"/>
    </location>
</feature>
<evidence type="ECO:0000259" key="3">
    <source>
        <dbReference type="Pfam" id="PF02984"/>
    </source>
</evidence>
<feature type="domain" description="Cyclin C-terminal" evidence="3">
    <location>
        <begin position="76"/>
        <end position="137"/>
    </location>
</feature>
<dbReference type="InterPro" id="IPR004367">
    <property type="entry name" value="Cyclin_C-dom"/>
</dbReference>
<proteinExistence type="predicted"/>
<feature type="non-terminal residue" evidence="4">
    <location>
        <position position="1"/>
    </location>
</feature>
<dbReference type="Proteomes" id="UP001530400">
    <property type="component" value="Unassembled WGS sequence"/>
</dbReference>
<dbReference type="PANTHER" id="PTHR10177">
    <property type="entry name" value="CYCLINS"/>
    <property type="match status" value="1"/>
</dbReference>
<evidence type="ECO:0000313" key="5">
    <source>
        <dbReference type="Proteomes" id="UP001530400"/>
    </source>
</evidence>
<sequence>FLGTSEPAAKRALTDLSKLQLVFIACLVIALKVHTGMNVETDFVSNVVCENMYNATEINEIENQVLQALGLKLNGPTPHEFIDYYLETVTSIQKVHREFLIRFSKGLAELALTKYSLALHSPSELAFSSIFCAMQFAEFDVTDSLLMIRTISGRDQNDPKLRNLHQSVLYLVH</sequence>
<dbReference type="Gene3D" id="1.10.472.10">
    <property type="entry name" value="Cyclin-like"/>
    <property type="match status" value="2"/>
</dbReference>
<dbReference type="EMBL" id="JALLPJ020001388">
    <property type="protein sequence ID" value="KAL3766229.1"/>
    <property type="molecule type" value="Genomic_DNA"/>
</dbReference>
<evidence type="ECO:0000259" key="2">
    <source>
        <dbReference type="Pfam" id="PF00134"/>
    </source>
</evidence>
<name>A0ABD3MSX3_9STRA</name>
<gene>
    <name evidence="4" type="ORF">ACHAWO_012231</name>
</gene>
<accession>A0ABD3MSX3</accession>
<reference evidence="4 5" key="1">
    <citation type="submission" date="2024-10" db="EMBL/GenBank/DDBJ databases">
        <title>Updated reference genomes for cyclostephanoid diatoms.</title>
        <authorList>
            <person name="Roberts W.R."/>
            <person name="Alverson A.J."/>
        </authorList>
    </citation>
    <scope>NUCLEOTIDE SEQUENCE [LARGE SCALE GENOMIC DNA]</scope>
    <source>
        <strain evidence="4 5">AJA010-31</strain>
    </source>
</reference>
<organism evidence="4 5">
    <name type="scientific">Cyclotella atomus</name>
    <dbReference type="NCBI Taxonomy" id="382360"/>
    <lineage>
        <taxon>Eukaryota</taxon>
        <taxon>Sar</taxon>
        <taxon>Stramenopiles</taxon>
        <taxon>Ochrophyta</taxon>
        <taxon>Bacillariophyta</taxon>
        <taxon>Coscinodiscophyceae</taxon>
        <taxon>Thalassiosirophycidae</taxon>
        <taxon>Stephanodiscales</taxon>
        <taxon>Stephanodiscaceae</taxon>
        <taxon>Cyclotella</taxon>
    </lineage>
</organism>
<evidence type="ECO:0000313" key="4">
    <source>
        <dbReference type="EMBL" id="KAL3766229.1"/>
    </source>
</evidence>
<dbReference type="Pfam" id="PF00134">
    <property type="entry name" value="Cyclin_N"/>
    <property type="match status" value="1"/>
</dbReference>
<dbReference type="InterPro" id="IPR006671">
    <property type="entry name" value="Cyclin_N"/>
</dbReference>
<keyword evidence="5" id="KW-1185">Reference proteome</keyword>
<comment type="caution">
    <text evidence="4">The sequence shown here is derived from an EMBL/GenBank/DDBJ whole genome shotgun (WGS) entry which is preliminary data.</text>
</comment>
<evidence type="ECO:0000256" key="1">
    <source>
        <dbReference type="ARBA" id="ARBA00023127"/>
    </source>
</evidence>
<dbReference type="AlphaFoldDB" id="A0ABD3MSX3"/>
<dbReference type="SUPFAM" id="SSF47954">
    <property type="entry name" value="Cyclin-like"/>
    <property type="match status" value="2"/>
</dbReference>
<dbReference type="InterPro" id="IPR036915">
    <property type="entry name" value="Cyclin-like_sf"/>
</dbReference>
<evidence type="ECO:0008006" key="6">
    <source>
        <dbReference type="Google" id="ProtNLM"/>
    </source>
</evidence>
<protein>
    <recommendedName>
        <fullName evidence="6">Cyclin N-terminal domain-containing protein</fullName>
    </recommendedName>
</protein>
<dbReference type="InterPro" id="IPR039361">
    <property type="entry name" value="Cyclin"/>
</dbReference>
<keyword evidence="1" id="KW-0195">Cyclin</keyword>
<dbReference type="Pfam" id="PF02984">
    <property type="entry name" value="Cyclin_C"/>
    <property type="match status" value="1"/>
</dbReference>